<evidence type="ECO:0000313" key="4">
    <source>
        <dbReference type="Proteomes" id="UP000310066"/>
    </source>
</evidence>
<dbReference type="AlphaFoldDB" id="A0A4U0UHJ6"/>
<protein>
    <recommendedName>
        <fullName evidence="2">T6SS Phospholipase effector Tle1-like catalytic domain-containing protein</fullName>
    </recommendedName>
</protein>
<gene>
    <name evidence="3" type="ORF">B0A54_14576</name>
</gene>
<dbReference type="STRING" id="329885.A0A4U0UHJ6"/>
<proteinExistence type="predicted"/>
<keyword evidence="1" id="KW-0812">Transmembrane</keyword>
<name>A0A4U0UHJ6_9PEZI</name>
<dbReference type="InterPro" id="IPR027417">
    <property type="entry name" value="P-loop_NTPase"/>
</dbReference>
<dbReference type="EMBL" id="NAJP01000073">
    <property type="protein sequence ID" value="TKA35068.1"/>
    <property type="molecule type" value="Genomic_DNA"/>
</dbReference>
<dbReference type="PANTHER" id="PTHR33840">
    <property type="match status" value="1"/>
</dbReference>
<reference evidence="3 4" key="1">
    <citation type="submission" date="2017-03" db="EMBL/GenBank/DDBJ databases">
        <title>Genomes of endolithic fungi from Antarctica.</title>
        <authorList>
            <person name="Coleine C."/>
            <person name="Masonjones S."/>
            <person name="Stajich J.E."/>
        </authorList>
    </citation>
    <scope>NUCLEOTIDE SEQUENCE [LARGE SCALE GENOMIC DNA]</scope>
    <source>
        <strain evidence="3 4">CCFEE 5311</strain>
    </source>
</reference>
<evidence type="ECO:0000313" key="3">
    <source>
        <dbReference type="EMBL" id="TKA35068.1"/>
    </source>
</evidence>
<feature type="domain" description="T6SS Phospholipase effector Tle1-like catalytic" evidence="2">
    <location>
        <begin position="11"/>
        <end position="268"/>
    </location>
</feature>
<dbReference type="Pfam" id="PF09994">
    <property type="entry name" value="T6SS_Tle1-like_cat"/>
    <property type="match status" value="1"/>
</dbReference>
<comment type="caution">
    <text evidence="3">The sequence shown here is derived from an EMBL/GenBank/DDBJ whole genome shotgun (WGS) entry which is preliminary data.</text>
</comment>
<keyword evidence="1" id="KW-0472">Membrane</keyword>
<keyword evidence="1" id="KW-1133">Transmembrane helix</keyword>
<feature type="transmembrane region" description="Helical" evidence="1">
    <location>
        <begin position="675"/>
        <end position="698"/>
    </location>
</feature>
<dbReference type="CDD" id="cd00882">
    <property type="entry name" value="Ras_like_GTPase"/>
    <property type="match status" value="1"/>
</dbReference>
<dbReference type="PANTHER" id="PTHR33840:SF1">
    <property type="entry name" value="TLE1 PHOSPHOLIPASE DOMAIN-CONTAINING PROTEIN"/>
    <property type="match status" value="1"/>
</dbReference>
<dbReference type="Proteomes" id="UP000310066">
    <property type="component" value="Unassembled WGS sequence"/>
</dbReference>
<dbReference type="Gene3D" id="3.40.50.300">
    <property type="entry name" value="P-loop containing nucleotide triphosphate hydrolases"/>
    <property type="match status" value="1"/>
</dbReference>
<feature type="transmembrane region" description="Helical" evidence="1">
    <location>
        <begin position="710"/>
        <end position="731"/>
    </location>
</feature>
<dbReference type="OrthoDB" id="59699at2759"/>
<dbReference type="InterPro" id="IPR018712">
    <property type="entry name" value="Tle1-like_cat"/>
</dbReference>
<sequence>MTANGETLPTRLVLCIDGTPVKSGGSQTNIQRVSAAIKQGRCLDGLTSELYRQESHCIPWTGAAEDTFSADRLAPGVLGQTHIKQIQAAYEKCSQLVGNKDEVWLFGFGRGAYVARAVAGLLHQVGATASAGQPEFVNDFKKVLKESERQAGRRSSLALSPISSIASGSLRPAPRIRFVGAFDTVKAGYGDTIFDISFNSSIQHMRHALAVHEDKRPPEFVAYDSLYGTNLADTNRSLVEAWFTGTHIDLGGSAKKAGLALYPLQWMLLEAKKCGLAIAVDNKWPTDPLTLVFPKGGKKGSQAWTCTCANGIKTSMHDFRSVHDIDDYSIKLISNTGLTITKPRYPFAENGNLQHYCDWAPQGTIIHPSVYLLLDEHIHIALEAKELKLQRYLADWRERMLGSQYGVVNTGFWLDDEPDDTPDPGAIRILVCGNTGVGKSTLINKVFGVKVGRPDLVVHDSGGFEAGADEEYVAIEAFLKEKSAAIDVTERLHVICSARTLQTATEKLFKAVSEFAADVPIVIVATKKDDFLEVQFGVQRKAMKKDGLKFDEEACDKAYPVADWTLAWLYRKLSKTTSRCFDTDKVRLLYIRAQVSRIDLKVDFALCEVTRRYKRLIRSATGSSFAPFGATIVRKVSIDQMTKAIINCFGLPTVSANAALEALKANVWSSVGSNFALAFAESFQVIGVVGTVFAAGIPAWAVTGTINSTYIVPATCRLFLIMVCDLIFVLARSFKEVTFRASGQPNEKDVGAAARSYRIRGYSQHVHREIKTLVPRYSVVAAMKAEKVRQGVEAIFGRYKDKLMEDVDLPLKPGRPRTKSGDNADEISLLTHTDSVEGDSELLNDIKEGKEALAELEAKEPLVEMNSIRDAMELPADSKRSELDAIGTQRIELDATPKYLY</sequence>
<evidence type="ECO:0000259" key="2">
    <source>
        <dbReference type="Pfam" id="PF09994"/>
    </source>
</evidence>
<dbReference type="SUPFAM" id="SSF52540">
    <property type="entry name" value="P-loop containing nucleoside triphosphate hydrolases"/>
    <property type="match status" value="1"/>
</dbReference>
<accession>A0A4U0UHJ6</accession>
<organism evidence="3 4">
    <name type="scientific">Friedmanniomyces endolithicus</name>
    <dbReference type="NCBI Taxonomy" id="329885"/>
    <lineage>
        <taxon>Eukaryota</taxon>
        <taxon>Fungi</taxon>
        <taxon>Dikarya</taxon>
        <taxon>Ascomycota</taxon>
        <taxon>Pezizomycotina</taxon>
        <taxon>Dothideomycetes</taxon>
        <taxon>Dothideomycetidae</taxon>
        <taxon>Mycosphaerellales</taxon>
        <taxon>Teratosphaeriaceae</taxon>
        <taxon>Friedmanniomyces</taxon>
    </lineage>
</organism>
<evidence type="ECO:0000256" key="1">
    <source>
        <dbReference type="SAM" id="Phobius"/>
    </source>
</evidence>